<dbReference type="AlphaFoldDB" id="A0A6G0X0R2"/>
<evidence type="ECO:0000313" key="2">
    <source>
        <dbReference type="Proteomes" id="UP000481153"/>
    </source>
</evidence>
<proteinExistence type="predicted"/>
<sequence>MAHRRAEGTFERLLVGLSGQALFLREATQRGTKEEERAVPRRVERHAVQNAFHRFQAVDARFRPSVAPLQQRVENVWRRADAVADVEIACAQHGAQVSMVVVLDILVVVRRVGFAARPPFMLRLKHLDEAIPLAAVAFAQTLPSLDHRLQRRQRRRLGAPLVG</sequence>
<reference evidence="1 2" key="1">
    <citation type="submission" date="2019-07" db="EMBL/GenBank/DDBJ databases">
        <title>Genomics analysis of Aphanomyces spp. identifies a new class of oomycete effector associated with host adaptation.</title>
        <authorList>
            <person name="Gaulin E."/>
        </authorList>
    </citation>
    <scope>NUCLEOTIDE SEQUENCE [LARGE SCALE GENOMIC DNA]</scope>
    <source>
        <strain evidence="1 2">ATCC 201684</strain>
    </source>
</reference>
<dbReference type="Proteomes" id="UP000481153">
    <property type="component" value="Unassembled WGS sequence"/>
</dbReference>
<dbReference type="EMBL" id="VJMJ01000122">
    <property type="protein sequence ID" value="KAF0733462.1"/>
    <property type="molecule type" value="Genomic_DNA"/>
</dbReference>
<name>A0A6G0X0R2_9STRA</name>
<evidence type="ECO:0000313" key="1">
    <source>
        <dbReference type="EMBL" id="KAF0733462.1"/>
    </source>
</evidence>
<accession>A0A6G0X0R2</accession>
<organism evidence="1 2">
    <name type="scientific">Aphanomyces euteiches</name>
    <dbReference type="NCBI Taxonomy" id="100861"/>
    <lineage>
        <taxon>Eukaryota</taxon>
        <taxon>Sar</taxon>
        <taxon>Stramenopiles</taxon>
        <taxon>Oomycota</taxon>
        <taxon>Saprolegniomycetes</taxon>
        <taxon>Saprolegniales</taxon>
        <taxon>Verrucalvaceae</taxon>
        <taxon>Aphanomyces</taxon>
    </lineage>
</organism>
<comment type="caution">
    <text evidence="1">The sequence shown here is derived from an EMBL/GenBank/DDBJ whole genome shotgun (WGS) entry which is preliminary data.</text>
</comment>
<keyword evidence="2" id="KW-1185">Reference proteome</keyword>
<gene>
    <name evidence="1" type="ORF">Ae201684_009706</name>
</gene>
<protein>
    <submittedName>
        <fullName evidence="1">Uncharacterized protein</fullName>
    </submittedName>
</protein>